<organism evidence="2 3">
    <name type="scientific">Mycobacterium intracellulare</name>
    <dbReference type="NCBI Taxonomy" id="1767"/>
    <lineage>
        <taxon>Bacteria</taxon>
        <taxon>Bacillati</taxon>
        <taxon>Actinomycetota</taxon>
        <taxon>Actinomycetes</taxon>
        <taxon>Mycobacteriales</taxon>
        <taxon>Mycobacteriaceae</taxon>
        <taxon>Mycobacterium</taxon>
        <taxon>Mycobacterium avium complex (MAC)</taxon>
    </lineage>
</organism>
<dbReference type="AlphaFoldDB" id="A0A7R7N1J5"/>
<sequence>MKKVIIGGLAALALVSAPTSHADPPACVVGRDTVWNNPVCRDCISAHFFDTGPCVEPTPPGVKP</sequence>
<keyword evidence="2" id="KW-0614">Plasmid</keyword>
<reference evidence="2 3" key="1">
    <citation type="submission" date="2020-12" db="EMBL/GenBank/DDBJ databases">
        <title>Genome sequence of clinical Mycobacterium intracellulare strains.</title>
        <authorList>
            <person name="Tateishi Y."/>
            <person name="Matsumoto S."/>
            <person name="Fukushima Y."/>
            <person name="Nakajima C."/>
            <person name="Suzuki Y."/>
        </authorList>
    </citation>
    <scope>NUCLEOTIDE SEQUENCE [LARGE SCALE GENOMIC DNA]</scope>
    <source>
        <strain evidence="2 3">M018</strain>
        <plasmid evidence="2 3">pM018</plasmid>
    </source>
</reference>
<dbReference type="EMBL" id="AP024256">
    <property type="protein sequence ID" value="BCP02487.1"/>
    <property type="molecule type" value="Genomic_DNA"/>
</dbReference>
<dbReference type="Proteomes" id="UP000595205">
    <property type="component" value="Plasmid pM018"/>
</dbReference>
<name>A0A7R7N1J5_MYCIT</name>
<accession>A0A7R7N1J5</accession>
<evidence type="ECO:0000313" key="2">
    <source>
        <dbReference type="EMBL" id="BCP02487.1"/>
    </source>
</evidence>
<evidence type="ECO:0000313" key="3">
    <source>
        <dbReference type="Proteomes" id="UP000595205"/>
    </source>
</evidence>
<evidence type="ECO:0000256" key="1">
    <source>
        <dbReference type="SAM" id="SignalP"/>
    </source>
</evidence>
<proteinExistence type="predicted"/>
<gene>
    <name evidence="2" type="ORF">MINTM018_52560</name>
</gene>
<feature type="chain" id="PRO_5032993819" evidence="1">
    <location>
        <begin position="23"/>
        <end position="64"/>
    </location>
</feature>
<feature type="signal peptide" evidence="1">
    <location>
        <begin position="1"/>
        <end position="22"/>
    </location>
</feature>
<geneLocation type="plasmid" evidence="2 3">
    <name>pM018</name>
</geneLocation>
<protein>
    <submittedName>
        <fullName evidence="2">Uncharacterized protein</fullName>
    </submittedName>
</protein>
<keyword evidence="1" id="KW-0732">Signal</keyword>